<evidence type="ECO:0000313" key="4">
    <source>
        <dbReference type="Proteomes" id="UP000184050"/>
    </source>
</evidence>
<dbReference type="RefSeq" id="WP_073165057.1">
    <property type="nucleotide sequence ID" value="NZ_FQZE01000003.1"/>
</dbReference>
<dbReference type="Proteomes" id="UP000184050">
    <property type="component" value="Unassembled WGS sequence"/>
</dbReference>
<accession>A0A1M6BS37</accession>
<name>A0A1M6BS37_9BACT</name>
<dbReference type="InterPro" id="IPR019734">
    <property type="entry name" value="TPR_rpt"/>
</dbReference>
<keyword evidence="4" id="KW-1185">Reference proteome</keyword>
<protein>
    <submittedName>
        <fullName evidence="3">Uncharacterized protein</fullName>
    </submittedName>
</protein>
<dbReference type="Gene3D" id="1.25.40.10">
    <property type="entry name" value="Tetratricopeptide repeat domain"/>
    <property type="match status" value="1"/>
</dbReference>
<keyword evidence="1" id="KW-0802">TPR repeat</keyword>
<proteinExistence type="predicted"/>
<reference evidence="3 4" key="1">
    <citation type="submission" date="2016-11" db="EMBL/GenBank/DDBJ databases">
        <authorList>
            <person name="Jaros S."/>
            <person name="Januszkiewicz K."/>
            <person name="Wedrychowicz H."/>
        </authorList>
    </citation>
    <scope>NUCLEOTIDE SEQUENCE [LARGE SCALE GENOMIC DNA]</scope>
    <source>
        <strain evidence="3 4">DSM 27063</strain>
    </source>
</reference>
<gene>
    <name evidence="3" type="ORF">SAMN05444280_10315</name>
</gene>
<dbReference type="PROSITE" id="PS50005">
    <property type="entry name" value="TPR"/>
    <property type="match status" value="1"/>
</dbReference>
<dbReference type="EMBL" id="FQZE01000003">
    <property type="protein sequence ID" value="SHI51600.1"/>
    <property type="molecule type" value="Genomic_DNA"/>
</dbReference>
<keyword evidence="2" id="KW-0175">Coiled coil</keyword>
<feature type="coiled-coil region" evidence="2">
    <location>
        <begin position="27"/>
        <end position="54"/>
    </location>
</feature>
<dbReference type="SMART" id="SM00028">
    <property type="entry name" value="TPR"/>
    <property type="match status" value="2"/>
</dbReference>
<feature type="repeat" description="TPR" evidence="1">
    <location>
        <begin position="378"/>
        <end position="411"/>
    </location>
</feature>
<evidence type="ECO:0000256" key="2">
    <source>
        <dbReference type="SAM" id="Coils"/>
    </source>
</evidence>
<sequence>MVPKTKLFELIEDYCLNNLDKPEKIEFETELKKNDELQEEVKFEEDLHAAITEEDVLILREKLGKAAKHADDKSKDGSFAMLDGFADIQQLTSSVSPDELLDYYDSLPKVHVYQHELISNENIHQFYKEQKAAEQEEEFLDEDFDDLEFEGLEEALLEKDVLDLRDTLSKVSQTVQMQFSTEEIDEYLSGELTGKELEEFEKELKVNSTLEREVRIHSELENALEELDVLNLRDKISDLMNTETSWNVSEQDIEEFIEGTLDGEKLARFNEELNENTDLKAEVSLRKNVDKSIGEKDIFTLRDKLSETKREIETKELKSIVPDAKIHKMQWWRASVAIVVILIAVTGLLKNEFASTEQLYERYYQTPEWSPQRAVTSDVSYLREANVHYVNGEYQKAIQLYNQALEGNAEKYVYNFYKAASFQNMQKYDEAVPEYTKVITQGDNIFIEEAEWYRSLCYIKLDSKDKAKEQLLAIIDRKGFYENDAKAVLRRLKYSFK</sequence>
<organism evidence="3 4">
    <name type="scientific">Tangfeifania diversioriginum</name>
    <dbReference type="NCBI Taxonomy" id="1168035"/>
    <lineage>
        <taxon>Bacteria</taxon>
        <taxon>Pseudomonadati</taxon>
        <taxon>Bacteroidota</taxon>
        <taxon>Bacteroidia</taxon>
        <taxon>Marinilabiliales</taxon>
        <taxon>Prolixibacteraceae</taxon>
        <taxon>Tangfeifania</taxon>
    </lineage>
</organism>
<dbReference type="InterPro" id="IPR011990">
    <property type="entry name" value="TPR-like_helical_dom_sf"/>
</dbReference>
<evidence type="ECO:0000256" key="1">
    <source>
        <dbReference type="PROSITE-ProRule" id="PRU00339"/>
    </source>
</evidence>
<dbReference type="STRING" id="1168035.SAMN05444280_10315"/>
<dbReference type="AlphaFoldDB" id="A0A1M6BS37"/>
<evidence type="ECO:0000313" key="3">
    <source>
        <dbReference type="EMBL" id="SHI51600.1"/>
    </source>
</evidence>
<dbReference type="SUPFAM" id="SSF48452">
    <property type="entry name" value="TPR-like"/>
    <property type="match status" value="1"/>
</dbReference>
<dbReference type="OrthoDB" id="979271at2"/>